<evidence type="ECO:0000313" key="3">
    <source>
        <dbReference type="Proteomes" id="UP000054988"/>
    </source>
</evidence>
<evidence type="ECO:0000259" key="1">
    <source>
        <dbReference type="PROSITE" id="PS50181"/>
    </source>
</evidence>
<dbReference type="Pfam" id="PF00646">
    <property type="entry name" value="F-box"/>
    <property type="match status" value="1"/>
</dbReference>
<dbReference type="Proteomes" id="UP000054988">
    <property type="component" value="Unassembled WGS sequence"/>
</dbReference>
<name>A0A0W0FJV2_MONRR</name>
<dbReference type="InterPro" id="IPR001810">
    <property type="entry name" value="F-box_dom"/>
</dbReference>
<feature type="domain" description="F-box" evidence="1">
    <location>
        <begin position="11"/>
        <end position="57"/>
    </location>
</feature>
<reference evidence="2 3" key="1">
    <citation type="submission" date="2015-12" db="EMBL/GenBank/DDBJ databases">
        <title>Draft genome sequence of Moniliophthora roreri, the causal agent of frosty pod rot of cacao.</title>
        <authorList>
            <person name="Aime M.C."/>
            <person name="Diaz-Valderrama J.R."/>
            <person name="Kijpornyongpan T."/>
            <person name="Phillips-Mora W."/>
        </authorList>
    </citation>
    <scope>NUCLEOTIDE SEQUENCE [LARGE SCALE GENOMIC DNA]</scope>
    <source>
        <strain evidence="2 3">MCA 2952</strain>
    </source>
</reference>
<gene>
    <name evidence="2" type="ORF">WG66_10793</name>
</gene>
<dbReference type="AlphaFoldDB" id="A0A0W0FJV2"/>
<dbReference type="PROSITE" id="PS50181">
    <property type="entry name" value="FBOX"/>
    <property type="match status" value="1"/>
</dbReference>
<protein>
    <recommendedName>
        <fullName evidence="1">F-box domain-containing protein</fullName>
    </recommendedName>
</protein>
<proteinExistence type="predicted"/>
<sequence length="380" mass="42336">MIPKKGTKETRRSLEILPNEILTQIAASVPGPRERARLSRCSKRFQMIVKAHLYNQITLTTPYQAENFSRSVLTGDRNLAGLVREFHLVLISAFQGSYECKSLVTLLNNVLLRLEKLRTLQILIESDNPDHLHLCLSHCKFPELISFSFGHSSDRNAFGILEFLKEHKHLHHVLVETRKNFHAIVPPSEGDAVKLPDLKSYSGPLNFLDHIAGNATALESIVIKMTLDGSSVPQPNIPEQQLSSLEKVRNRGKDLSLAVEANVTAHFILELLSRTLPELSSIAIFCRNGDPMASICSIALTSSGSITQGDVERTALYFAGLKALKKFTYHDPPSYKPPPASLNVGEEVKKLGIMCPSLKEVSLYGFQYTRKEIGGWTLKE</sequence>
<comment type="caution">
    <text evidence="2">The sequence shown here is derived from an EMBL/GenBank/DDBJ whole genome shotgun (WGS) entry which is preliminary data.</text>
</comment>
<evidence type="ECO:0000313" key="2">
    <source>
        <dbReference type="EMBL" id="KTB36582.1"/>
    </source>
</evidence>
<dbReference type="EMBL" id="LATX01001892">
    <property type="protein sequence ID" value="KTB36582.1"/>
    <property type="molecule type" value="Genomic_DNA"/>
</dbReference>
<accession>A0A0W0FJV2</accession>
<organism evidence="2 3">
    <name type="scientific">Moniliophthora roreri</name>
    <name type="common">Frosty pod rot fungus</name>
    <name type="synonym">Monilia roreri</name>
    <dbReference type="NCBI Taxonomy" id="221103"/>
    <lineage>
        <taxon>Eukaryota</taxon>
        <taxon>Fungi</taxon>
        <taxon>Dikarya</taxon>
        <taxon>Basidiomycota</taxon>
        <taxon>Agaricomycotina</taxon>
        <taxon>Agaricomycetes</taxon>
        <taxon>Agaricomycetidae</taxon>
        <taxon>Agaricales</taxon>
        <taxon>Marasmiineae</taxon>
        <taxon>Marasmiaceae</taxon>
        <taxon>Moniliophthora</taxon>
    </lineage>
</organism>